<dbReference type="SUPFAM" id="SSF51735">
    <property type="entry name" value="NAD(P)-binding Rossmann-fold domains"/>
    <property type="match status" value="1"/>
</dbReference>
<keyword evidence="2" id="KW-0547">Nucleotide-binding</keyword>
<dbReference type="Gene3D" id="3.30.1490.20">
    <property type="entry name" value="ATP-grasp fold, A domain"/>
    <property type="match status" value="1"/>
</dbReference>
<keyword evidence="1" id="KW-0436">Ligase</keyword>
<dbReference type="Gene3D" id="3.40.50.261">
    <property type="entry name" value="Succinyl-CoA synthetase domains"/>
    <property type="match status" value="2"/>
</dbReference>
<dbReference type="PANTHER" id="PTHR43334">
    <property type="entry name" value="ACETATE--COA LIGASE [ADP-FORMING]"/>
    <property type="match status" value="1"/>
</dbReference>
<dbReference type="SMART" id="SM00881">
    <property type="entry name" value="CoA_binding"/>
    <property type="match status" value="1"/>
</dbReference>
<proteinExistence type="predicted"/>
<dbReference type="InterPro" id="IPR036291">
    <property type="entry name" value="NAD(P)-bd_dom_sf"/>
</dbReference>
<dbReference type="Pfam" id="PF13549">
    <property type="entry name" value="ATP-grasp_5"/>
    <property type="match status" value="1"/>
</dbReference>
<dbReference type="InterPro" id="IPR016102">
    <property type="entry name" value="Succinyl-CoA_synth-like"/>
</dbReference>
<evidence type="ECO:0000313" key="6">
    <source>
        <dbReference type="Proteomes" id="UP000470246"/>
    </source>
</evidence>
<dbReference type="Proteomes" id="UP000470246">
    <property type="component" value="Unassembled WGS sequence"/>
</dbReference>
<keyword evidence="6" id="KW-1185">Reference proteome</keyword>
<evidence type="ECO:0000256" key="2">
    <source>
        <dbReference type="ARBA" id="ARBA00022741"/>
    </source>
</evidence>
<dbReference type="SUPFAM" id="SSF52210">
    <property type="entry name" value="Succinyl-CoA synthetase domains"/>
    <property type="match status" value="2"/>
</dbReference>
<dbReference type="Pfam" id="PF13607">
    <property type="entry name" value="Succ_CoA_lig"/>
    <property type="match status" value="1"/>
</dbReference>
<dbReference type="AlphaFoldDB" id="A0A7K3VW60"/>
<evidence type="ECO:0000256" key="3">
    <source>
        <dbReference type="ARBA" id="ARBA00022840"/>
    </source>
</evidence>
<dbReference type="RefSeq" id="WP_163480077.1">
    <property type="nucleotide sequence ID" value="NZ_JAAGWF010000004.1"/>
</dbReference>
<dbReference type="InterPro" id="IPR051538">
    <property type="entry name" value="Acyl-CoA_Synth/Transferase"/>
</dbReference>
<dbReference type="SUPFAM" id="SSF56059">
    <property type="entry name" value="Glutathione synthetase ATP-binding domain-like"/>
    <property type="match status" value="1"/>
</dbReference>
<organism evidence="5 6">
    <name type="scientific">Geodermatophilus sabuli</name>
    <dbReference type="NCBI Taxonomy" id="1564158"/>
    <lineage>
        <taxon>Bacteria</taxon>
        <taxon>Bacillati</taxon>
        <taxon>Actinomycetota</taxon>
        <taxon>Actinomycetes</taxon>
        <taxon>Geodermatophilales</taxon>
        <taxon>Geodermatophilaceae</taxon>
        <taxon>Geodermatophilus</taxon>
    </lineage>
</organism>
<evidence type="ECO:0000256" key="1">
    <source>
        <dbReference type="ARBA" id="ARBA00022598"/>
    </source>
</evidence>
<dbReference type="InterPro" id="IPR013815">
    <property type="entry name" value="ATP_grasp_subdomain_1"/>
</dbReference>
<accession>A0A7K3VW60</accession>
<evidence type="ECO:0000313" key="5">
    <source>
        <dbReference type="EMBL" id="NEK56879.1"/>
    </source>
</evidence>
<dbReference type="InterPro" id="IPR003781">
    <property type="entry name" value="CoA-bd"/>
</dbReference>
<dbReference type="GO" id="GO:0005524">
    <property type="term" value="F:ATP binding"/>
    <property type="evidence" value="ECO:0007669"/>
    <property type="project" value="UniProtKB-KW"/>
</dbReference>
<gene>
    <name evidence="5" type="ORF">GCU56_03205</name>
</gene>
<evidence type="ECO:0000259" key="4">
    <source>
        <dbReference type="SMART" id="SM00881"/>
    </source>
</evidence>
<dbReference type="Gene3D" id="3.40.50.720">
    <property type="entry name" value="NAD(P)-binding Rossmann-like Domain"/>
    <property type="match status" value="1"/>
</dbReference>
<dbReference type="EMBL" id="JAAGWF010000004">
    <property type="protein sequence ID" value="NEK56879.1"/>
    <property type="molecule type" value="Genomic_DNA"/>
</dbReference>
<dbReference type="InterPro" id="IPR032875">
    <property type="entry name" value="Succ_CoA_lig_flav_dom"/>
</dbReference>
<feature type="domain" description="CoA-binding" evidence="4">
    <location>
        <begin position="21"/>
        <end position="115"/>
    </location>
</feature>
<dbReference type="GO" id="GO:0016874">
    <property type="term" value="F:ligase activity"/>
    <property type="evidence" value="ECO:0007669"/>
    <property type="project" value="UniProtKB-KW"/>
</dbReference>
<dbReference type="PANTHER" id="PTHR43334:SF1">
    <property type="entry name" value="3-HYDROXYPROPIONATE--COA LIGASE [ADP-FORMING]"/>
    <property type="match status" value="1"/>
</dbReference>
<sequence length="735" mass="77637">MSSLDYQDRRRLVTPERLHRFFGSRRIAVVGASDSSSWAVNLMGSLRHAGGHKELTFVHPKHNELFGQPTIPNLRDLDEPADMAFILVGPTRVEEILEDAAAAGVKNAVILAAGYGETGDDGRARQHGLAQLALGLDITIMGPNTIGFINAPAGVAPWAVATNRAPLRGPVGAVFESGSMARATHEFAQAHGVGSTLWASVGNSAVMTSLDILEYLLEDEATKSVALFLESVREPERLMELGRKSLELDKPIVAFKAGRSEEGKRSASAHTGAVATDDAVVDAAFRQAGIVRVESIEELVSTAALLGYHGRRPTGRRMGVVTSSGGGCNIIADLAVANGLELPPWDEKTVANLSEHLPPFASILNPLDTTGYGHARARPRPTKAEDDLMEIAVQDPGIDFMFTMMTPLPATRPDDPTFIESRLEILGDIVKNSPVPVFLSSNTCLDVPEYPQRLLASSGLFLMPGGDLAMSSLGSMMRWIDQRDRILARGKTAVRAGDDSAPAIEGAWAEDEGRALLASNGVPMVPAELVTTADDAAAAALRFDGAAAMKICSRAITHKSDVGGVVLGVDGSEAVHAAYERISTAVRRKVPDADLRGVLVSPMRTGGQELLVGITMDPTFGPVLAVGLGGIWVEILRDVSLRVLPVDAATVKDMLLELTAVSLLQGARGATPADVDAVSDVIVQIAQAALALGDRLETLEVNPLRVDGSVVEGLDVLVVTVGDKPAEQTGVPTDA</sequence>
<reference evidence="5 6" key="1">
    <citation type="submission" date="2020-02" db="EMBL/GenBank/DDBJ databases">
        <title>Geodermatophilus sabuli CPCC 205279 I12A-02694.</title>
        <authorList>
            <person name="Jiang Z."/>
        </authorList>
    </citation>
    <scope>NUCLEOTIDE SEQUENCE [LARGE SCALE GENOMIC DNA]</scope>
    <source>
        <strain evidence="5 6">I12A-02694</strain>
    </source>
</reference>
<keyword evidence="3" id="KW-0067">ATP-binding</keyword>
<comment type="caution">
    <text evidence="5">The sequence shown here is derived from an EMBL/GenBank/DDBJ whole genome shotgun (WGS) entry which is preliminary data.</text>
</comment>
<dbReference type="Gene3D" id="3.30.470.20">
    <property type="entry name" value="ATP-grasp fold, B domain"/>
    <property type="match status" value="1"/>
</dbReference>
<dbReference type="Pfam" id="PF13380">
    <property type="entry name" value="CoA_binding_2"/>
    <property type="match status" value="1"/>
</dbReference>
<protein>
    <submittedName>
        <fullName evidence="5">CoA-binding protein</fullName>
    </submittedName>
</protein>
<name>A0A7K3VW60_9ACTN</name>